<dbReference type="Proteomes" id="UP000059574">
    <property type="component" value="Chromosome"/>
</dbReference>
<sequence>MGKGGTLGPWFVRTGETLGQTVSTMQWSVLLLVVLLGMMSNSDVVRLMILLGMLTAVELSGLGLAVLGYDMDRPWRFLFASNKAFLTALRPSRGVSGAGNRGAPAGRHIRSRRGMAAGEGLGALAPKPDASLAAVFLVCAAYTVIVGIVFLLRRGRSNGWAMFPWH</sequence>
<protein>
    <submittedName>
        <fullName evidence="2">Uncharacterized protein</fullName>
    </submittedName>
</protein>
<name>A0A0S2LZ14_9MICC</name>
<keyword evidence="1" id="KW-0472">Membrane</keyword>
<evidence type="ECO:0000313" key="2">
    <source>
        <dbReference type="EMBL" id="ALO66706.1"/>
    </source>
</evidence>
<organism evidence="2 3">
    <name type="scientific">Arthrobacter alpinus</name>
    <dbReference type="NCBI Taxonomy" id="656366"/>
    <lineage>
        <taxon>Bacteria</taxon>
        <taxon>Bacillati</taxon>
        <taxon>Actinomycetota</taxon>
        <taxon>Actinomycetes</taxon>
        <taxon>Micrococcales</taxon>
        <taxon>Micrococcaceae</taxon>
        <taxon>Arthrobacter</taxon>
    </lineage>
</organism>
<proteinExistence type="predicted"/>
<evidence type="ECO:0000256" key="1">
    <source>
        <dbReference type="SAM" id="Phobius"/>
    </source>
</evidence>
<keyword evidence="1" id="KW-1133">Transmembrane helix</keyword>
<keyword evidence="1" id="KW-0812">Transmembrane</keyword>
<feature type="transmembrane region" description="Helical" evidence="1">
    <location>
        <begin position="130"/>
        <end position="152"/>
    </location>
</feature>
<accession>A0A0S2LZ14</accession>
<dbReference type="RefSeq" id="WP_062288044.1">
    <property type="nucleotide sequence ID" value="NZ_CP013200.1"/>
</dbReference>
<feature type="transmembrane region" description="Helical" evidence="1">
    <location>
        <begin position="20"/>
        <end position="40"/>
    </location>
</feature>
<dbReference type="EMBL" id="CP013200">
    <property type="protein sequence ID" value="ALO66706.1"/>
    <property type="molecule type" value="Genomic_DNA"/>
</dbReference>
<reference evidence="3" key="1">
    <citation type="submission" date="2015-11" db="EMBL/GenBank/DDBJ databases">
        <authorList>
            <person name="Kumar R."/>
            <person name="Singh D."/>
            <person name="Swarnkar M.K."/>
            <person name="Singh A.K."/>
            <person name="Kumar S."/>
        </authorList>
    </citation>
    <scope>NUCLEOTIDE SEQUENCE [LARGE SCALE GENOMIC DNA]</scope>
    <source>
        <strain evidence="3">ERGS4:06</strain>
    </source>
</reference>
<feature type="transmembrane region" description="Helical" evidence="1">
    <location>
        <begin position="47"/>
        <end position="69"/>
    </location>
</feature>
<evidence type="ECO:0000313" key="3">
    <source>
        <dbReference type="Proteomes" id="UP000059574"/>
    </source>
</evidence>
<gene>
    <name evidence="2" type="ORF">AS189_09605</name>
</gene>
<reference evidence="2 3" key="2">
    <citation type="journal article" date="2016" name="J. Biotechnol.">
        <title>Complete genome sequence of Arthrobacter alpinus ERGS4:06, a yellow pigmented bacterium tolerant to cold and radiations isolated from Sikkim Himalaya.</title>
        <authorList>
            <person name="Kumar R."/>
            <person name="Singh D."/>
            <person name="Swarnkar M.K."/>
            <person name="Singh A.K."/>
            <person name="Kumar S."/>
        </authorList>
    </citation>
    <scope>NUCLEOTIDE SEQUENCE [LARGE SCALE GENOMIC DNA]</scope>
    <source>
        <strain evidence="2 3">ERGS4:06</strain>
    </source>
</reference>
<dbReference type="AlphaFoldDB" id="A0A0S2LZ14"/>